<proteinExistence type="predicted"/>
<dbReference type="Proteomes" id="UP001203297">
    <property type="component" value="Unassembled WGS sequence"/>
</dbReference>
<name>A0AAD4LUP3_9AGAM</name>
<evidence type="ECO:0000313" key="2">
    <source>
        <dbReference type="Proteomes" id="UP001203297"/>
    </source>
</evidence>
<comment type="caution">
    <text evidence="1">The sequence shown here is derived from an EMBL/GenBank/DDBJ whole genome shotgun (WGS) entry which is preliminary data.</text>
</comment>
<accession>A0AAD4LUP3</accession>
<keyword evidence="2" id="KW-1185">Reference proteome</keyword>
<dbReference type="EMBL" id="WTXG01000255">
    <property type="protein sequence ID" value="KAI0290074.1"/>
    <property type="molecule type" value="Genomic_DNA"/>
</dbReference>
<evidence type="ECO:0000313" key="1">
    <source>
        <dbReference type="EMBL" id="KAI0290074.1"/>
    </source>
</evidence>
<organism evidence="1 2">
    <name type="scientific">Multifurca ochricompacta</name>
    <dbReference type="NCBI Taxonomy" id="376703"/>
    <lineage>
        <taxon>Eukaryota</taxon>
        <taxon>Fungi</taxon>
        <taxon>Dikarya</taxon>
        <taxon>Basidiomycota</taxon>
        <taxon>Agaricomycotina</taxon>
        <taxon>Agaricomycetes</taxon>
        <taxon>Russulales</taxon>
        <taxon>Russulaceae</taxon>
        <taxon>Multifurca</taxon>
    </lineage>
</organism>
<protein>
    <submittedName>
        <fullName evidence="1">Uncharacterized protein</fullName>
    </submittedName>
</protein>
<sequence>MNCKKCMRERRWVNVVGSSEDHHDACRRSPFFAVILDELVIETMYHAVKNA</sequence>
<reference evidence="1" key="1">
    <citation type="journal article" date="2022" name="New Phytol.">
        <title>Evolutionary transition to the ectomycorrhizal habit in the genomes of a hyperdiverse lineage of mushroom-forming fungi.</title>
        <authorList>
            <person name="Looney B."/>
            <person name="Miyauchi S."/>
            <person name="Morin E."/>
            <person name="Drula E."/>
            <person name="Courty P.E."/>
            <person name="Kohler A."/>
            <person name="Kuo A."/>
            <person name="LaButti K."/>
            <person name="Pangilinan J."/>
            <person name="Lipzen A."/>
            <person name="Riley R."/>
            <person name="Andreopoulos W."/>
            <person name="He G."/>
            <person name="Johnson J."/>
            <person name="Nolan M."/>
            <person name="Tritt A."/>
            <person name="Barry K.W."/>
            <person name="Grigoriev I.V."/>
            <person name="Nagy L.G."/>
            <person name="Hibbett D."/>
            <person name="Henrissat B."/>
            <person name="Matheny P.B."/>
            <person name="Labbe J."/>
            <person name="Martin F.M."/>
        </authorList>
    </citation>
    <scope>NUCLEOTIDE SEQUENCE</scope>
    <source>
        <strain evidence="1">BPL690</strain>
    </source>
</reference>
<dbReference type="AlphaFoldDB" id="A0AAD4LUP3"/>
<gene>
    <name evidence="1" type="ORF">B0F90DRAFT_1789237</name>
</gene>